<evidence type="ECO:0008006" key="4">
    <source>
        <dbReference type="Google" id="ProtNLM"/>
    </source>
</evidence>
<evidence type="ECO:0000256" key="1">
    <source>
        <dbReference type="SAM" id="Phobius"/>
    </source>
</evidence>
<feature type="transmembrane region" description="Helical" evidence="1">
    <location>
        <begin position="145"/>
        <end position="168"/>
    </location>
</feature>
<keyword evidence="1" id="KW-0472">Membrane</keyword>
<dbReference type="AlphaFoldDB" id="A0A1L7LJU1"/>
<proteinExistence type="predicted"/>
<dbReference type="Proteomes" id="UP000217758">
    <property type="component" value="Chromosome"/>
</dbReference>
<reference evidence="2 3" key="1">
    <citation type="journal article" date="2016" name="Microbiol. Immunol.">
        <title>Complete genome sequence of Streptococcus troglodytae TKU31 isolated from the oral cavity of a chimpanzee (Pan troglodytes).</title>
        <authorList>
            <person name="Okamoto M."/>
            <person name="Naito M."/>
            <person name="Miyanohara M."/>
            <person name="Imai S."/>
            <person name="Nomura Y."/>
            <person name="Saito W."/>
            <person name="Momoi Y."/>
            <person name="Takada K."/>
            <person name="Miyabe-Nishiwaki T."/>
            <person name="Tomonaga M."/>
            <person name="Hanada N."/>
        </authorList>
    </citation>
    <scope>NUCLEOTIDE SEQUENCE [LARGE SCALE GENOMIC DNA]</scope>
    <source>
        <strain evidence="3">TKU 31</strain>
    </source>
</reference>
<dbReference type="Pfam" id="PF03729">
    <property type="entry name" value="DUF308"/>
    <property type="match status" value="1"/>
</dbReference>
<keyword evidence="1" id="KW-1133">Transmembrane helix</keyword>
<feature type="transmembrane region" description="Helical" evidence="1">
    <location>
        <begin position="119"/>
        <end position="139"/>
    </location>
</feature>
<evidence type="ECO:0000313" key="2">
    <source>
        <dbReference type="EMBL" id="BAQ24447.1"/>
    </source>
</evidence>
<evidence type="ECO:0000313" key="3">
    <source>
        <dbReference type="Proteomes" id="UP000217758"/>
    </source>
</evidence>
<protein>
    <recommendedName>
        <fullName evidence="4">Acid-resistance membrane protein</fullName>
    </recommendedName>
</protein>
<name>A0A1L7LJU1_9STRE</name>
<dbReference type="GO" id="GO:0005886">
    <property type="term" value="C:plasma membrane"/>
    <property type="evidence" value="ECO:0007669"/>
    <property type="project" value="TreeGrafter"/>
</dbReference>
<gene>
    <name evidence="2" type="ORF">SRT_11860</name>
</gene>
<dbReference type="InterPro" id="IPR005325">
    <property type="entry name" value="DUF308_memb"/>
</dbReference>
<dbReference type="EMBL" id="AP014612">
    <property type="protein sequence ID" value="BAQ24447.1"/>
    <property type="molecule type" value="Genomic_DNA"/>
</dbReference>
<dbReference type="RefSeq" id="WP_128833380.1">
    <property type="nucleotide sequence ID" value="NZ_AP014612.1"/>
</dbReference>
<dbReference type="InterPro" id="IPR052712">
    <property type="entry name" value="Acid_resist_chaperone_HdeD"/>
</dbReference>
<feature type="transmembrane region" description="Helical" evidence="1">
    <location>
        <begin position="87"/>
        <end position="107"/>
    </location>
</feature>
<keyword evidence="1" id="KW-0812">Transmembrane</keyword>
<feature type="transmembrane region" description="Helical" evidence="1">
    <location>
        <begin position="62"/>
        <end position="81"/>
    </location>
</feature>
<accession>A0A1L7LJU1</accession>
<keyword evidence="3" id="KW-1185">Reference proteome</keyword>
<dbReference type="PANTHER" id="PTHR34989:SF1">
    <property type="entry name" value="PROTEIN HDED"/>
    <property type="match status" value="1"/>
</dbReference>
<dbReference type="KEGG" id="strg:SRT_11860"/>
<feature type="transmembrane region" description="Helical" evidence="1">
    <location>
        <begin position="31"/>
        <end position="50"/>
    </location>
</feature>
<sequence length="174" mass="19341">MKWFTLISGVLTFLIGIWIFANPLVVTASIGWLLALIIFLVGITGFIDYMSKSREERTVWNLLQSVVSIIFGFILLTSSIFSLTTAVVAIAAYWVILIGILRLISGYRLRQMGFPQSNRFFWTGGFALLLGLILLGQPLLSSAIIGRFVALLLMATGISSFLVFCVYLDNKLYS</sequence>
<organism evidence="2 3">
    <name type="scientific">Streptococcus troglodytae</name>
    <dbReference type="NCBI Taxonomy" id="1111760"/>
    <lineage>
        <taxon>Bacteria</taxon>
        <taxon>Bacillati</taxon>
        <taxon>Bacillota</taxon>
        <taxon>Bacilli</taxon>
        <taxon>Lactobacillales</taxon>
        <taxon>Streptococcaceae</taxon>
        <taxon>Streptococcus</taxon>
    </lineage>
</organism>
<dbReference type="PANTHER" id="PTHR34989">
    <property type="entry name" value="PROTEIN HDED"/>
    <property type="match status" value="1"/>
</dbReference>